<evidence type="ECO:0000313" key="2">
    <source>
        <dbReference type="Proteomes" id="UP000516764"/>
    </source>
</evidence>
<dbReference type="AlphaFoldDB" id="A0A7L8AGC0"/>
<name>A0A7L8AGC0_9FLAO</name>
<sequence length="118" mass="14147">MNTIIKKELSKDELSDIFFQTLTDYSTLKQKEAELNQNDIEKLSLFLALMDDAKIIFSKKMPDINDFFEWFHHIYVERNYDKNIENWTFIESLENIIKFEIEEIQTSKTINNLNSKTL</sequence>
<dbReference type="Proteomes" id="UP000516764">
    <property type="component" value="Chromosome"/>
</dbReference>
<keyword evidence="2" id="KW-1185">Reference proteome</keyword>
<reference evidence="1 2" key="1">
    <citation type="journal article" date="2016" name="Int. J. Syst. Evol. Microbiol.">
        <title>Polaribacter haliotis sp. nov., isolated from the gut of abalone Haliotis discus hannai.</title>
        <authorList>
            <person name="Kim Y.O."/>
            <person name="Park I.S."/>
            <person name="Park S."/>
            <person name="Nam B.H."/>
            <person name="Park J.M."/>
            <person name="Kim D.G."/>
            <person name="Yoon J.H."/>
        </authorList>
    </citation>
    <scope>NUCLEOTIDE SEQUENCE [LARGE SCALE GENOMIC DNA]</scope>
    <source>
        <strain evidence="1 2">KCTC 52418</strain>
    </source>
</reference>
<dbReference type="KEGG" id="phal:H9I45_00920"/>
<evidence type="ECO:0000313" key="1">
    <source>
        <dbReference type="EMBL" id="QOD61032.1"/>
    </source>
</evidence>
<accession>A0A7L8AGC0</accession>
<dbReference type="EMBL" id="CP061813">
    <property type="protein sequence ID" value="QOD61032.1"/>
    <property type="molecule type" value="Genomic_DNA"/>
</dbReference>
<gene>
    <name evidence="1" type="ORF">H9I45_00920</name>
</gene>
<dbReference type="RefSeq" id="WP_088355047.1">
    <property type="nucleotide sequence ID" value="NZ_CP061813.1"/>
</dbReference>
<proteinExistence type="predicted"/>
<organism evidence="1 2">
    <name type="scientific">Polaribacter haliotis</name>
    <dbReference type="NCBI Taxonomy" id="1888915"/>
    <lineage>
        <taxon>Bacteria</taxon>
        <taxon>Pseudomonadati</taxon>
        <taxon>Bacteroidota</taxon>
        <taxon>Flavobacteriia</taxon>
        <taxon>Flavobacteriales</taxon>
        <taxon>Flavobacteriaceae</taxon>
    </lineage>
</organism>
<protein>
    <submittedName>
        <fullName evidence="1">Uncharacterized protein</fullName>
    </submittedName>
</protein>